<organism evidence="2">
    <name type="scientific">Arundo donax</name>
    <name type="common">Giant reed</name>
    <name type="synonym">Donax arundinaceus</name>
    <dbReference type="NCBI Taxonomy" id="35708"/>
    <lineage>
        <taxon>Eukaryota</taxon>
        <taxon>Viridiplantae</taxon>
        <taxon>Streptophyta</taxon>
        <taxon>Embryophyta</taxon>
        <taxon>Tracheophyta</taxon>
        <taxon>Spermatophyta</taxon>
        <taxon>Magnoliopsida</taxon>
        <taxon>Liliopsida</taxon>
        <taxon>Poales</taxon>
        <taxon>Poaceae</taxon>
        <taxon>PACMAD clade</taxon>
        <taxon>Arundinoideae</taxon>
        <taxon>Arundineae</taxon>
        <taxon>Arundo</taxon>
    </lineage>
</organism>
<proteinExistence type="predicted"/>
<name>A0A0A9FI58_ARUDO</name>
<protein>
    <submittedName>
        <fullName evidence="2">Uncharacterized protein</fullName>
    </submittedName>
</protein>
<dbReference type="EMBL" id="GBRH01189938">
    <property type="protein sequence ID" value="JAE07958.1"/>
    <property type="molecule type" value="Transcribed_RNA"/>
</dbReference>
<evidence type="ECO:0000313" key="2">
    <source>
        <dbReference type="EMBL" id="JAE07958.1"/>
    </source>
</evidence>
<feature type="compositionally biased region" description="Basic and acidic residues" evidence="1">
    <location>
        <begin position="34"/>
        <end position="46"/>
    </location>
</feature>
<reference evidence="2" key="2">
    <citation type="journal article" date="2015" name="Data Brief">
        <title>Shoot transcriptome of the giant reed, Arundo donax.</title>
        <authorList>
            <person name="Barrero R.A."/>
            <person name="Guerrero F.D."/>
            <person name="Moolhuijzen P."/>
            <person name="Goolsby J.A."/>
            <person name="Tidwell J."/>
            <person name="Bellgard S.E."/>
            <person name="Bellgard M.I."/>
        </authorList>
    </citation>
    <scope>NUCLEOTIDE SEQUENCE</scope>
    <source>
        <tissue evidence="2">Shoot tissue taken approximately 20 cm above the soil surface</tissue>
    </source>
</reference>
<evidence type="ECO:0000256" key="1">
    <source>
        <dbReference type="SAM" id="MobiDB-lite"/>
    </source>
</evidence>
<sequence length="54" mass="5523">MEEIDVGGVLADAGEDAAAVAILGVATTIWQRGARERKGAGAETKLRGRGMPSL</sequence>
<dbReference type="AlphaFoldDB" id="A0A0A9FI58"/>
<feature type="region of interest" description="Disordered" evidence="1">
    <location>
        <begin position="34"/>
        <end position="54"/>
    </location>
</feature>
<reference evidence="2" key="1">
    <citation type="submission" date="2014-09" db="EMBL/GenBank/DDBJ databases">
        <authorList>
            <person name="Magalhaes I.L.F."/>
            <person name="Oliveira U."/>
            <person name="Santos F.R."/>
            <person name="Vidigal T.H.D.A."/>
            <person name="Brescovit A.D."/>
            <person name="Santos A.J."/>
        </authorList>
    </citation>
    <scope>NUCLEOTIDE SEQUENCE</scope>
    <source>
        <tissue evidence="2">Shoot tissue taken approximately 20 cm above the soil surface</tissue>
    </source>
</reference>
<accession>A0A0A9FI58</accession>